<dbReference type="AlphaFoldDB" id="A0A1E8FC55"/>
<gene>
    <name evidence="1" type="ORF">BFC17_04380</name>
</gene>
<reference evidence="1 2" key="1">
    <citation type="submission" date="2016-09" db="EMBL/GenBank/DDBJ databases">
        <title>Alteromonas lipolytica, a new species isolated from sea water.</title>
        <authorList>
            <person name="Wu Y.-H."/>
            <person name="Cheng H."/>
            <person name="Xu X.-W."/>
        </authorList>
    </citation>
    <scope>NUCLEOTIDE SEQUENCE [LARGE SCALE GENOMIC DNA]</scope>
    <source>
        <strain evidence="1 2">JW12</strain>
    </source>
</reference>
<organism evidence="1 2">
    <name type="scientific">Alteromonas lipolytica</name>
    <dbReference type="NCBI Taxonomy" id="1856405"/>
    <lineage>
        <taxon>Bacteria</taxon>
        <taxon>Pseudomonadati</taxon>
        <taxon>Pseudomonadota</taxon>
        <taxon>Gammaproteobacteria</taxon>
        <taxon>Alteromonadales</taxon>
        <taxon>Alteromonadaceae</taxon>
        <taxon>Alteromonas/Salinimonas group</taxon>
        <taxon>Alteromonas</taxon>
    </lineage>
</organism>
<evidence type="ECO:0000313" key="2">
    <source>
        <dbReference type="Proteomes" id="UP000176037"/>
    </source>
</evidence>
<accession>A0A1E8FC55</accession>
<dbReference type="Proteomes" id="UP000176037">
    <property type="component" value="Unassembled WGS sequence"/>
</dbReference>
<dbReference type="EMBL" id="MJIC01000015">
    <property type="protein sequence ID" value="OFI33501.1"/>
    <property type="molecule type" value="Genomic_DNA"/>
</dbReference>
<keyword evidence="2" id="KW-1185">Reference proteome</keyword>
<proteinExistence type="predicted"/>
<comment type="caution">
    <text evidence="1">The sequence shown here is derived from an EMBL/GenBank/DDBJ whole genome shotgun (WGS) entry which is preliminary data.</text>
</comment>
<protein>
    <submittedName>
        <fullName evidence="1">Uncharacterized protein</fullName>
    </submittedName>
</protein>
<sequence length="59" mass="7170">MQQYIISAIYHRKLNIVKKKLKNIVVLTYNIVFYKKSYWLRIYDNSGSLQTRLPLTLYD</sequence>
<name>A0A1E8FC55_9ALTE</name>
<dbReference type="STRING" id="1856405.BFC17_04380"/>
<evidence type="ECO:0000313" key="1">
    <source>
        <dbReference type="EMBL" id="OFI33501.1"/>
    </source>
</evidence>